<reference evidence="2 3" key="1">
    <citation type="submission" date="2024-01" db="EMBL/GenBank/DDBJ databases">
        <authorList>
            <person name="Waweru B."/>
        </authorList>
    </citation>
    <scope>NUCLEOTIDE SEQUENCE [LARGE SCALE GENOMIC DNA]</scope>
</reference>
<keyword evidence="3" id="KW-1185">Reference proteome</keyword>
<feature type="region of interest" description="Disordered" evidence="1">
    <location>
        <begin position="1"/>
        <end position="104"/>
    </location>
</feature>
<dbReference type="EMBL" id="CAWUPB010001184">
    <property type="protein sequence ID" value="CAK7350505.1"/>
    <property type="molecule type" value="Genomic_DNA"/>
</dbReference>
<evidence type="ECO:0000256" key="1">
    <source>
        <dbReference type="SAM" id="MobiDB-lite"/>
    </source>
</evidence>
<protein>
    <submittedName>
        <fullName evidence="2">Uncharacterized protein</fullName>
    </submittedName>
</protein>
<organism evidence="2 3">
    <name type="scientific">Dovyalis caffra</name>
    <dbReference type="NCBI Taxonomy" id="77055"/>
    <lineage>
        <taxon>Eukaryota</taxon>
        <taxon>Viridiplantae</taxon>
        <taxon>Streptophyta</taxon>
        <taxon>Embryophyta</taxon>
        <taxon>Tracheophyta</taxon>
        <taxon>Spermatophyta</taxon>
        <taxon>Magnoliopsida</taxon>
        <taxon>eudicotyledons</taxon>
        <taxon>Gunneridae</taxon>
        <taxon>Pentapetalae</taxon>
        <taxon>rosids</taxon>
        <taxon>fabids</taxon>
        <taxon>Malpighiales</taxon>
        <taxon>Salicaceae</taxon>
        <taxon>Flacourtieae</taxon>
        <taxon>Dovyalis</taxon>
    </lineage>
</organism>
<gene>
    <name evidence="2" type="ORF">DCAF_LOCUS23238</name>
</gene>
<dbReference type="Proteomes" id="UP001314170">
    <property type="component" value="Unassembled WGS sequence"/>
</dbReference>
<evidence type="ECO:0000313" key="2">
    <source>
        <dbReference type="EMBL" id="CAK7350505.1"/>
    </source>
</evidence>
<feature type="compositionally biased region" description="Low complexity" evidence="1">
    <location>
        <begin position="81"/>
        <end position="95"/>
    </location>
</feature>
<evidence type="ECO:0000313" key="3">
    <source>
        <dbReference type="Proteomes" id="UP001314170"/>
    </source>
</evidence>
<accession>A0AAV1SHE1</accession>
<name>A0AAV1SHE1_9ROSI</name>
<comment type="caution">
    <text evidence="2">The sequence shown here is derived from an EMBL/GenBank/DDBJ whole genome shotgun (WGS) entry which is preliminary data.</text>
</comment>
<dbReference type="AlphaFoldDB" id="A0AAV1SHE1"/>
<proteinExistence type="predicted"/>
<sequence length="118" mass="13234">MAASWAQPPPPPPSDIDEEEEAYRIGIENAHSQESSNSQPPPRWQPENLLGGLTMLTMSEKEAQRHNNQEELNAKRISNEDSPISKISSDKPSSSNSLQIFNRSNSTPIEFVQRFVCK</sequence>
<feature type="compositionally biased region" description="Basic and acidic residues" evidence="1">
    <location>
        <begin position="59"/>
        <end position="79"/>
    </location>
</feature>